<dbReference type="OrthoDB" id="269771at2"/>
<dbReference type="AlphaFoldDB" id="A0A1V8RTX1"/>
<evidence type="ECO:0000313" key="2">
    <source>
        <dbReference type="EMBL" id="OQM76642.1"/>
    </source>
</evidence>
<feature type="transmembrane region" description="Helical" evidence="1">
    <location>
        <begin position="21"/>
        <end position="43"/>
    </location>
</feature>
<keyword evidence="1" id="KW-0472">Membrane</keyword>
<proteinExistence type="predicted"/>
<comment type="caution">
    <text evidence="2">The sequence shown here is derived from an EMBL/GenBank/DDBJ whole genome shotgun (WGS) entry which is preliminary data.</text>
</comment>
<organism evidence="2 3">
    <name type="scientific">Manganibacter manganicus</name>
    <dbReference type="NCBI Taxonomy" id="1873176"/>
    <lineage>
        <taxon>Bacteria</taxon>
        <taxon>Pseudomonadati</taxon>
        <taxon>Pseudomonadota</taxon>
        <taxon>Alphaproteobacteria</taxon>
        <taxon>Hyphomicrobiales</taxon>
        <taxon>Phyllobacteriaceae</taxon>
        <taxon>Manganibacter</taxon>
    </lineage>
</organism>
<feature type="transmembrane region" description="Helical" evidence="1">
    <location>
        <begin position="63"/>
        <end position="82"/>
    </location>
</feature>
<dbReference type="Proteomes" id="UP000191905">
    <property type="component" value="Unassembled WGS sequence"/>
</dbReference>
<evidence type="ECO:0000256" key="1">
    <source>
        <dbReference type="SAM" id="Phobius"/>
    </source>
</evidence>
<feature type="transmembrane region" description="Helical" evidence="1">
    <location>
        <begin position="210"/>
        <end position="226"/>
    </location>
</feature>
<keyword evidence="1" id="KW-1133">Transmembrane helix</keyword>
<dbReference type="STRING" id="1873176.BFN67_13510"/>
<accession>A0A1V8RTX1</accession>
<sequence>MTDSPLVFAESRRFSDGAGRYFALMGLAFAALAAIVIFNPTTIDGHQNPLFKEDGLVEQLSPVLYGACILLILGMGGVRFGLTRGRSLLLMLLVLTLRELDFHARFTTMSITKMKFYISDTVPLHEKIAGVIVLGLLVWLVLALLRTYARPVLKGMMRLEPTSLATVIALMLIASSEWLDGARRYLAMVGITLDRPAINWLGALEETLELGIPVFAFLAIWAYFGTRRDATDRKFET</sequence>
<dbReference type="EMBL" id="MDET01000006">
    <property type="protein sequence ID" value="OQM76642.1"/>
    <property type="molecule type" value="Genomic_DNA"/>
</dbReference>
<reference evidence="2 3" key="1">
    <citation type="journal article" date="2016" name="Int. J. Syst. Evol. Microbiol.">
        <title>Pseudaminobacter manganicus sp. nov., isolated from sludge of a manganese mine.</title>
        <authorList>
            <person name="Li J."/>
            <person name="Huang J."/>
            <person name="Liao S."/>
            <person name="Wang G."/>
        </authorList>
    </citation>
    <scope>NUCLEOTIDE SEQUENCE [LARGE SCALE GENOMIC DNA]</scope>
    <source>
        <strain evidence="2 3">JH-7</strain>
    </source>
</reference>
<protein>
    <submittedName>
        <fullName evidence="2">Uncharacterized protein</fullName>
    </submittedName>
</protein>
<name>A0A1V8RTX1_9HYPH</name>
<dbReference type="RefSeq" id="WP_139789038.1">
    <property type="nucleotide sequence ID" value="NZ_MDET01000006.1"/>
</dbReference>
<gene>
    <name evidence="2" type="ORF">BFN67_13510</name>
</gene>
<evidence type="ECO:0000313" key="3">
    <source>
        <dbReference type="Proteomes" id="UP000191905"/>
    </source>
</evidence>
<feature type="transmembrane region" description="Helical" evidence="1">
    <location>
        <begin position="128"/>
        <end position="149"/>
    </location>
</feature>
<keyword evidence="3" id="KW-1185">Reference proteome</keyword>
<keyword evidence="1" id="KW-0812">Transmembrane</keyword>